<accession>A0A5E4U4L4</accession>
<sequence>MRLARLVRMTCCVMLAVTALSATAQPRSNSRFFESWFAQGAERPDGRGNPRGGARPGPSRPPPQAVRPQGDLRGDIYNHLREQRQAPPPPPAAAPRGRDHGDRGARSR</sequence>
<feature type="signal peptide" evidence="2">
    <location>
        <begin position="1"/>
        <end position="24"/>
    </location>
</feature>
<feature type="region of interest" description="Disordered" evidence="1">
    <location>
        <begin position="35"/>
        <end position="108"/>
    </location>
</feature>
<feature type="chain" id="PRO_5022718558" description="Peptide-binding protein" evidence="2">
    <location>
        <begin position="25"/>
        <end position="108"/>
    </location>
</feature>
<evidence type="ECO:0000313" key="3">
    <source>
        <dbReference type="EMBL" id="VVD93988.1"/>
    </source>
</evidence>
<dbReference type="EMBL" id="CABPRY010000003">
    <property type="protein sequence ID" value="VVD93988.1"/>
    <property type="molecule type" value="Genomic_DNA"/>
</dbReference>
<evidence type="ECO:0000256" key="2">
    <source>
        <dbReference type="SAM" id="SignalP"/>
    </source>
</evidence>
<dbReference type="AlphaFoldDB" id="A0A5E4U4L4"/>
<organism evidence="3 4">
    <name type="scientific">Pandoraea cepalis</name>
    <dbReference type="NCBI Taxonomy" id="2508294"/>
    <lineage>
        <taxon>Bacteria</taxon>
        <taxon>Pseudomonadati</taxon>
        <taxon>Pseudomonadota</taxon>
        <taxon>Betaproteobacteria</taxon>
        <taxon>Burkholderiales</taxon>
        <taxon>Burkholderiaceae</taxon>
        <taxon>Pandoraea</taxon>
    </lineage>
</organism>
<feature type="compositionally biased region" description="Basic and acidic residues" evidence="1">
    <location>
        <begin position="96"/>
        <end position="108"/>
    </location>
</feature>
<evidence type="ECO:0008006" key="5">
    <source>
        <dbReference type="Google" id="ProtNLM"/>
    </source>
</evidence>
<reference evidence="3 4" key="1">
    <citation type="submission" date="2019-08" db="EMBL/GenBank/DDBJ databases">
        <authorList>
            <person name="Peeters C."/>
        </authorList>
    </citation>
    <scope>NUCLEOTIDE SEQUENCE [LARGE SCALE GENOMIC DNA]</scope>
    <source>
        <strain evidence="3 4">LMG 31107</strain>
    </source>
</reference>
<protein>
    <recommendedName>
        <fullName evidence="5">Peptide-binding protein</fullName>
    </recommendedName>
</protein>
<evidence type="ECO:0000256" key="1">
    <source>
        <dbReference type="SAM" id="MobiDB-lite"/>
    </source>
</evidence>
<keyword evidence="2" id="KW-0732">Signal</keyword>
<name>A0A5E4U4L4_9BURK</name>
<evidence type="ECO:0000313" key="4">
    <source>
        <dbReference type="Proteomes" id="UP000396788"/>
    </source>
</evidence>
<feature type="compositionally biased region" description="Basic and acidic residues" evidence="1">
    <location>
        <begin position="70"/>
        <end position="84"/>
    </location>
</feature>
<proteinExistence type="predicted"/>
<gene>
    <name evidence="3" type="ORF">PCE31107_01781</name>
</gene>
<dbReference type="Proteomes" id="UP000396788">
    <property type="component" value="Unassembled WGS sequence"/>
</dbReference>